<evidence type="ECO:0000256" key="7">
    <source>
        <dbReference type="ARBA" id="ARBA00023136"/>
    </source>
</evidence>
<dbReference type="GO" id="GO:0005886">
    <property type="term" value="C:plasma membrane"/>
    <property type="evidence" value="ECO:0007669"/>
    <property type="project" value="UniProtKB-SubCell"/>
</dbReference>
<proteinExistence type="predicted"/>
<comment type="subcellular location">
    <subcellularLocation>
        <location evidence="1">Cell membrane</location>
        <topology evidence="1">Multi-pass membrane protein</topology>
    </subcellularLocation>
</comment>
<evidence type="ECO:0000256" key="1">
    <source>
        <dbReference type="ARBA" id="ARBA00004651"/>
    </source>
</evidence>
<feature type="compositionally biased region" description="Low complexity" evidence="8">
    <location>
        <begin position="303"/>
        <end position="314"/>
    </location>
</feature>
<keyword evidence="5 9" id="KW-1133">Transmembrane helix</keyword>
<evidence type="ECO:0000256" key="6">
    <source>
        <dbReference type="ARBA" id="ARBA00023065"/>
    </source>
</evidence>
<evidence type="ECO:0000313" key="10">
    <source>
        <dbReference type="EMBL" id="KAF8908596.1"/>
    </source>
</evidence>
<dbReference type="OrthoDB" id="1368at2759"/>
<evidence type="ECO:0000256" key="9">
    <source>
        <dbReference type="SAM" id="Phobius"/>
    </source>
</evidence>
<feature type="transmembrane region" description="Helical" evidence="9">
    <location>
        <begin position="474"/>
        <end position="495"/>
    </location>
</feature>
<feature type="transmembrane region" description="Helical" evidence="9">
    <location>
        <begin position="47"/>
        <end position="66"/>
    </location>
</feature>
<evidence type="ECO:0000313" key="11">
    <source>
        <dbReference type="Proteomes" id="UP000724874"/>
    </source>
</evidence>
<keyword evidence="6" id="KW-0406">Ion transport</keyword>
<dbReference type="PANTHER" id="PTHR33281:SF19">
    <property type="entry name" value="VOLTAGE-DEPENDENT ANION CHANNEL-FORMING PROTEIN YNEE"/>
    <property type="match status" value="1"/>
</dbReference>
<sequence length="580" mass="64353">MALKNKRSSTGHHLLLPSSRSGSMIDLASQPPPAASLLTWTFGRGSVIWRIWPAVLLHTLVAVAVVTMSLQDILHLEIPSVMLTVLGVVIGFVISYRAGSGYDRYWMGRSYWSDVIKNTRTLGRLIWFHVPPRVSPKTVDETQSGILQRSDEEMDKVMAEKRMALDLLEGFSVALKHHLRGELGIYYQDLYHLVRPMHEHDHTADDDLHKHPPHATSSALPDPRKSQRITKKTITSEAPQPASPPSQPQSQISSNLIDVDPIVPPINAYGTFDPTKLSAAMAPQSHTSSTSRATQHLLRHSASRSSQLSSTSSLDQHVPLMPSTQPPDENGVFDKVSGQLIPFAGLIASLRSWFAAPPLEVLPPGVKEIEVTARHRLGRKAQGPYHPGIYLKHRPKVAGGGENLPLQILRCLSEWFTVLEDRGTVPGSSMGPLIGTIAAFEDSLCGLERILTTPLPFTVWIYLFFLPFQLVTQFQYYTIPGVAIAAFIYLGFLAAGEEIEQPFGYDHNDLDLDLFCHSIIHNELKQLRTTPCLNAYFGPESKPLQQPVEGRHHPVRTLTDIATEQLELRENEGQATGLRD</sequence>
<reference evidence="10" key="1">
    <citation type="submission" date="2020-11" db="EMBL/GenBank/DDBJ databases">
        <authorList>
            <consortium name="DOE Joint Genome Institute"/>
            <person name="Ahrendt S."/>
            <person name="Riley R."/>
            <person name="Andreopoulos W."/>
            <person name="LaButti K."/>
            <person name="Pangilinan J."/>
            <person name="Ruiz-duenas F.J."/>
            <person name="Barrasa J.M."/>
            <person name="Sanchez-Garcia M."/>
            <person name="Camarero S."/>
            <person name="Miyauchi S."/>
            <person name="Serrano A."/>
            <person name="Linde D."/>
            <person name="Babiker R."/>
            <person name="Drula E."/>
            <person name="Ayuso-Fernandez I."/>
            <person name="Pacheco R."/>
            <person name="Padilla G."/>
            <person name="Ferreira P."/>
            <person name="Barriuso J."/>
            <person name="Kellner H."/>
            <person name="Castanera R."/>
            <person name="Alfaro M."/>
            <person name="Ramirez L."/>
            <person name="Pisabarro A.G."/>
            <person name="Kuo A."/>
            <person name="Tritt A."/>
            <person name="Lipzen A."/>
            <person name="He G."/>
            <person name="Yan M."/>
            <person name="Ng V."/>
            <person name="Cullen D."/>
            <person name="Martin F."/>
            <person name="Rosso M.-N."/>
            <person name="Henrissat B."/>
            <person name="Hibbett D."/>
            <person name="Martinez A.T."/>
            <person name="Grigoriev I.V."/>
        </authorList>
    </citation>
    <scope>NUCLEOTIDE SEQUENCE</scope>
    <source>
        <strain evidence="10">AH 44721</strain>
    </source>
</reference>
<keyword evidence="7 9" id="KW-0472">Membrane</keyword>
<dbReference type="PANTHER" id="PTHR33281">
    <property type="entry name" value="UPF0187 PROTEIN YNEE"/>
    <property type="match status" value="1"/>
</dbReference>
<organism evidence="10 11">
    <name type="scientific">Gymnopilus junonius</name>
    <name type="common">Spectacular rustgill mushroom</name>
    <name type="synonym">Gymnopilus spectabilis subsp. junonius</name>
    <dbReference type="NCBI Taxonomy" id="109634"/>
    <lineage>
        <taxon>Eukaryota</taxon>
        <taxon>Fungi</taxon>
        <taxon>Dikarya</taxon>
        <taxon>Basidiomycota</taxon>
        <taxon>Agaricomycotina</taxon>
        <taxon>Agaricomycetes</taxon>
        <taxon>Agaricomycetidae</taxon>
        <taxon>Agaricales</taxon>
        <taxon>Agaricineae</taxon>
        <taxon>Hymenogastraceae</taxon>
        <taxon>Gymnopilus</taxon>
    </lineage>
</organism>
<dbReference type="GO" id="GO:0005254">
    <property type="term" value="F:chloride channel activity"/>
    <property type="evidence" value="ECO:0007669"/>
    <property type="project" value="InterPro"/>
</dbReference>
<comment type="caution">
    <text evidence="10">The sequence shown here is derived from an EMBL/GenBank/DDBJ whole genome shotgun (WGS) entry which is preliminary data.</text>
</comment>
<gene>
    <name evidence="10" type="ORF">CPB84DRAFT_1725031</name>
</gene>
<keyword evidence="2" id="KW-0813">Transport</keyword>
<dbReference type="EMBL" id="JADNYJ010000011">
    <property type="protein sequence ID" value="KAF8908596.1"/>
    <property type="molecule type" value="Genomic_DNA"/>
</dbReference>
<feature type="region of interest" description="Disordered" evidence="8">
    <location>
        <begin position="202"/>
        <end position="227"/>
    </location>
</feature>
<dbReference type="AlphaFoldDB" id="A0A9P5NWB3"/>
<feature type="transmembrane region" description="Helical" evidence="9">
    <location>
        <begin position="450"/>
        <end position="468"/>
    </location>
</feature>
<feature type="region of interest" description="Disordered" evidence="8">
    <location>
        <begin position="278"/>
        <end position="331"/>
    </location>
</feature>
<feature type="transmembrane region" description="Helical" evidence="9">
    <location>
        <begin position="78"/>
        <end position="99"/>
    </location>
</feature>
<keyword evidence="11" id="KW-1185">Reference proteome</keyword>
<evidence type="ECO:0000256" key="3">
    <source>
        <dbReference type="ARBA" id="ARBA00022475"/>
    </source>
</evidence>
<dbReference type="InterPro" id="IPR044669">
    <property type="entry name" value="YneE/VCCN1/2-like"/>
</dbReference>
<name>A0A9P5NWB3_GYMJU</name>
<dbReference type="Proteomes" id="UP000724874">
    <property type="component" value="Unassembled WGS sequence"/>
</dbReference>
<keyword evidence="3" id="KW-1003">Cell membrane</keyword>
<evidence type="ECO:0000256" key="5">
    <source>
        <dbReference type="ARBA" id="ARBA00022989"/>
    </source>
</evidence>
<protein>
    <submittedName>
        <fullName evidence="10">Bestrophin, RFP-TM, chloride channel-domain-containing protein</fullName>
    </submittedName>
</protein>
<feature type="compositionally biased region" description="Polar residues" evidence="8">
    <location>
        <begin position="284"/>
        <end position="294"/>
    </location>
</feature>
<keyword evidence="4 9" id="KW-0812">Transmembrane</keyword>
<evidence type="ECO:0000256" key="2">
    <source>
        <dbReference type="ARBA" id="ARBA00022448"/>
    </source>
</evidence>
<evidence type="ECO:0000256" key="4">
    <source>
        <dbReference type="ARBA" id="ARBA00022692"/>
    </source>
</evidence>
<accession>A0A9P5NWB3</accession>
<evidence type="ECO:0000256" key="8">
    <source>
        <dbReference type="SAM" id="MobiDB-lite"/>
    </source>
</evidence>
<dbReference type="Pfam" id="PF25539">
    <property type="entry name" value="Bestrophin_2"/>
    <property type="match status" value="2"/>
</dbReference>